<dbReference type="PANTHER" id="PTHR23106">
    <property type="entry name" value="ANGIOGENIC FACTOR WITH G PATCH AND FHA DOMAINS 1"/>
    <property type="match status" value="1"/>
</dbReference>
<dbReference type="SMART" id="SM00443">
    <property type="entry name" value="G_patch"/>
    <property type="match status" value="1"/>
</dbReference>
<evidence type="ECO:0000256" key="1">
    <source>
        <dbReference type="SAM" id="Coils"/>
    </source>
</evidence>
<keyword evidence="6" id="KW-1185">Reference proteome</keyword>
<dbReference type="InterPro" id="IPR053027">
    <property type="entry name" value="AGGF1"/>
</dbReference>
<dbReference type="PANTHER" id="PTHR23106:SF24">
    <property type="entry name" value="ANGIOGENIC FACTOR WITH G PATCH AND FHA DOMAINS 1"/>
    <property type="match status" value="1"/>
</dbReference>
<organism evidence="5 6">
    <name type="scientific">Cloeon dipterum</name>
    <dbReference type="NCBI Taxonomy" id="197152"/>
    <lineage>
        <taxon>Eukaryota</taxon>
        <taxon>Metazoa</taxon>
        <taxon>Ecdysozoa</taxon>
        <taxon>Arthropoda</taxon>
        <taxon>Hexapoda</taxon>
        <taxon>Insecta</taxon>
        <taxon>Pterygota</taxon>
        <taxon>Palaeoptera</taxon>
        <taxon>Ephemeroptera</taxon>
        <taxon>Pisciforma</taxon>
        <taxon>Baetidae</taxon>
        <taxon>Cloeon</taxon>
    </lineage>
</organism>
<evidence type="ECO:0000256" key="2">
    <source>
        <dbReference type="SAM" id="MobiDB-lite"/>
    </source>
</evidence>
<dbReference type="OrthoDB" id="2538319at2759"/>
<dbReference type="AlphaFoldDB" id="A0A8S1CV83"/>
<dbReference type="EMBL" id="CADEPI010000042">
    <property type="protein sequence ID" value="CAB3369096.1"/>
    <property type="molecule type" value="Genomic_DNA"/>
</dbReference>
<name>A0A8S1CV83_9INSE</name>
<dbReference type="PROSITE" id="PS50006">
    <property type="entry name" value="FHA_DOMAIN"/>
    <property type="match status" value="1"/>
</dbReference>
<dbReference type="Pfam" id="PF01585">
    <property type="entry name" value="G-patch"/>
    <property type="match status" value="1"/>
</dbReference>
<proteinExistence type="predicted"/>
<dbReference type="Proteomes" id="UP000494165">
    <property type="component" value="Unassembled WGS sequence"/>
</dbReference>
<evidence type="ECO:0008006" key="7">
    <source>
        <dbReference type="Google" id="ProtNLM"/>
    </source>
</evidence>
<dbReference type="InterPro" id="IPR000467">
    <property type="entry name" value="G_patch_dom"/>
</dbReference>
<dbReference type="GO" id="GO:0003676">
    <property type="term" value="F:nucleic acid binding"/>
    <property type="evidence" value="ECO:0007669"/>
    <property type="project" value="InterPro"/>
</dbReference>
<reference evidence="5 6" key="1">
    <citation type="submission" date="2020-04" db="EMBL/GenBank/DDBJ databases">
        <authorList>
            <person name="Alioto T."/>
            <person name="Alioto T."/>
            <person name="Gomez Garrido J."/>
        </authorList>
    </citation>
    <scope>NUCLEOTIDE SEQUENCE [LARGE SCALE GENOMIC DNA]</scope>
</reference>
<dbReference type="Gene3D" id="2.60.200.20">
    <property type="match status" value="1"/>
</dbReference>
<dbReference type="Pfam" id="PF17780">
    <property type="entry name" value="OCRE"/>
    <property type="match status" value="1"/>
</dbReference>
<dbReference type="InterPro" id="IPR035624">
    <property type="entry name" value="AGGF1_OCRE"/>
</dbReference>
<dbReference type="Pfam" id="PF00498">
    <property type="entry name" value="FHA"/>
    <property type="match status" value="1"/>
</dbReference>
<dbReference type="InterPro" id="IPR041591">
    <property type="entry name" value="OCRE"/>
</dbReference>
<keyword evidence="1" id="KW-0175">Coiled coil</keyword>
<dbReference type="SUPFAM" id="SSF49879">
    <property type="entry name" value="SMAD/FHA domain"/>
    <property type="match status" value="1"/>
</dbReference>
<dbReference type="InterPro" id="IPR008984">
    <property type="entry name" value="SMAD_FHA_dom_sf"/>
</dbReference>
<dbReference type="CDD" id="cd16164">
    <property type="entry name" value="OCRE_VG5Q"/>
    <property type="match status" value="1"/>
</dbReference>
<feature type="domain" description="FHA" evidence="3">
    <location>
        <begin position="293"/>
        <end position="343"/>
    </location>
</feature>
<dbReference type="PROSITE" id="PS50174">
    <property type="entry name" value="G_PATCH"/>
    <property type="match status" value="1"/>
</dbReference>
<feature type="coiled-coil region" evidence="1">
    <location>
        <begin position="184"/>
        <end position="228"/>
    </location>
</feature>
<feature type="region of interest" description="Disordered" evidence="2">
    <location>
        <begin position="1"/>
        <end position="28"/>
    </location>
</feature>
<feature type="compositionally biased region" description="Basic and acidic residues" evidence="2">
    <location>
        <begin position="512"/>
        <end position="531"/>
    </location>
</feature>
<feature type="compositionally biased region" description="Basic and acidic residues" evidence="2">
    <location>
        <begin position="1"/>
        <end position="27"/>
    </location>
</feature>
<evidence type="ECO:0000259" key="4">
    <source>
        <dbReference type="PROSITE" id="PS50174"/>
    </source>
</evidence>
<gene>
    <name evidence="5" type="ORF">CLODIP_2_CD02571</name>
</gene>
<feature type="domain" description="G-patch" evidence="4">
    <location>
        <begin position="460"/>
        <end position="507"/>
    </location>
</feature>
<sequence>MVAKDEPELEGDRDGSKTPEMKVEAPEVRLNPELAEFEVPENIVDQIGELPQVQEYIVDLLRTIRSFKTATAALQQLHSGGSSSNGKGVLMPKKKKKIELVSTATDESWVPGMSIADQVKEIAESAVQESGFVYQESLGLYYDSSTGYYYDQNTGLYYDGVNKTYYTCDDSTGVFSVYHQQQEKDPEEERREHWEQELERKKRELLTQVKKRNAKRKKEQKIEEEEGECSSDSEVESYDYYKRKKPTNEKTQQAHHKLPSADEIDPCMRIIVQKTDVAKLKLGSLFIVTCTGGTLGREGSHHCITVPDLNVSKSHCNFSYDDCGYWITDSGSTNGTWLDKKKLKVHVPKQVMHGSILRVANTILLCHIHPGQETCGHCEPGLVQQPEVAATAAIPADKSKDYKGELLRLKRKFALSGVGETEASLAPGYVDRADRRRVTVGSQHHGEKTEAASVEAAVPQTNKGFKMLEKMGWKTGESLGKDGTTGITEPILVDKRADKTGLGLESIPLPPEMDRKDKRRQEAWNKARDRFSNIPEPPS</sequence>
<feature type="region of interest" description="Disordered" evidence="2">
    <location>
        <begin position="498"/>
        <end position="539"/>
    </location>
</feature>
<evidence type="ECO:0000313" key="5">
    <source>
        <dbReference type="EMBL" id="CAB3369096.1"/>
    </source>
</evidence>
<dbReference type="InterPro" id="IPR000253">
    <property type="entry name" value="FHA_dom"/>
</dbReference>
<dbReference type="SMART" id="SM00240">
    <property type="entry name" value="FHA"/>
    <property type="match status" value="1"/>
</dbReference>
<comment type="caution">
    <text evidence="5">The sequence shown here is derived from an EMBL/GenBank/DDBJ whole genome shotgun (WGS) entry which is preliminary data.</text>
</comment>
<protein>
    <recommendedName>
        <fullName evidence="7">G-patch domain-containing protein</fullName>
    </recommendedName>
</protein>
<evidence type="ECO:0000313" key="6">
    <source>
        <dbReference type="Proteomes" id="UP000494165"/>
    </source>
</evidence>
<accession>A0A8S1CV83</accession>
<evidence type="ECO:0000259" key="3">
    <source>
        <dbReference type="PROSITE" id="PS50006"/>
    </source>
</evidence>